<feature type="domain" description="HTH gntR-type" evidence="4">
    <location>
        <begin position="1"/>
        <end position="69"/>
    </location>
</feature>
<dbReference type="Pfam" id="PF00392">
    <property type="entry name" value="GntR"/>
    <property type="match status" value="1"/>
</dbReference>
<gene>
    <name evidence="5" type="ORF">JJQ90_25650</name>
</gene>
<dbReference type="PROSITE" id="PS50949">
    <property type="entry name" value="HTH_GNTR"/>
    <property type="match status" value="1"/>
</dbReference>
<keyword evidence="6" id="KW-1185">Reference proteome</keyword>
<dbReference type="PANTHER" id="PTHR43537:SF5">
    <property type="entry name" value="UXU OPERON TRANSCRIPTIONAL REGULATOR"/>
    <property type="match status" value="1"/>
</dbReference>
<accession>A0ABS6HEQ1</accession>
<name>A0ABS6HEQ1_9PROT</name>
<dbReference type="SMART" id="SM00895">
    <property type="entry name" value="FCD"/>
    <property type="match status" value="1"/>
</dbReference>
<protein>
    <submittedName>
        <fullName evidence="5">FadR family transcriptional regulator</fullName>
    </submittedName>
</protein>
<dbReference type="EMBL" id="JAERQM010000012">
    <property type="protein sequence ID" value="MBU8547128.1"/>
    <property type="molecule type" value="Genomic_DNA"/>
</dbReference>
<reference evidence="5 6" key="1">
    <citation type="submission" date="2021-01" db="EMBL/GenBank/DDBJ databases">
        <title>Roseomonas sp. nov, a bacterium isolated from an oil production mixture in Yumen Oilfield.</title>
        <authorList>
            <person name="Wu D."/>
        </authorList>
    </citation>
    <scope>NUCLEOTIDE SEQUENCE [LARGE SCALE GENOMIC DNA]</scope>
    <source>
        <strain evidence="5 6">ROY-5-3</strain>
    </source>
</reference>
<keyword evidence="3" id="KW-0804">Transcription</keyword>
<keyword evidence="2" id="KW-0238">DNA-binding</keyword>
<evidence type="ECO:0000256" key="1">
    <source>
        <dbReference type="ARBA" id="ARBA00023015"/>
    </source>
</evidence>
<evidence type="ECO:0000313" key="5">
    <source>
        <dbReference type="EMBL" id="MBU8547128.1"/>
    </source>
</evidence>
<keyword evidence="1" id="KW-0805">Transcription regulation</keyword>
<proteinExistence type="predicted"/>
<evidence type="ECO:0000259" key="4">
    <source>
        <dbReference type="PROSITE" id="PS50949"/>
    </source>
</evidence>
<evidence type="ECO:0000256" key="2">
    <source>
        <dbReference type="ARBA" id="ARBA00023125"/>
    </source>
</evidence>
<dbReference type="PANTHER" id="PTHR43537">
    <property type="entry name" value="TRANSCRIPTIONAL REGULATOR, GNTR FAMILY"/>
    <property type="match status" value="1"/>
</dbReference>
<organism evidence="5 6">
    <name type="scientific">Falsiroseomonas oleicola</name>
    <dbReference type="NCBI Taxonomy" id="2801474"/>
    <lineage>
        <taxon>Bacteria</taxon>
        <taxon>Pseudomonadati</taxon>
        <taxon>Pseudomonadota</taxon>
        <taxon>Alphaproteobacteria</taxon>
        <taxon>Acetobacterales</taxon>
        <taxon>Roseomonadaceae</taxon>
        <taxon>Falsiroseomonas</taxon>
    </lineage>
</organism>
<evidence type="ECO:0000256" key="3">
    <source>
        <dbReference type="ARBA" id="ARBA00023163"/>
    </source>
</evidence>
<dbReference type="InterPro" id="IPR011711">
    <property type="entry name" value="GntR_C"/>
</dbReference>
<dbReference type="Pfam" id="PF07729">
    <property type="entry name" value="FCD"/>
    <property type="match status" value="1"/>
</dbReference>
<sequence>MNTEDDARARLERHLHEAGLREGDRLPPERELAPLLGLSRRALRGVLQRMELERRVWRGVGQGTWLGLKPAAGPASRALASDPLAVMEARRTLEPALASLAALKATPADIEAIRRCASRGVEAKDEESWGRWDASFHRAVAAACQNTLLRDAFEQIEACRAGTAWGHLRGLIATPALRRQAAAEHQAVAEAIADRDAAQAHRAMWQHLQSIHQAIQATDAGRFSDAA</sequence>
<dbReference type="InterPro" id="IPR000524">
    <property type="entry name" value="Tscrpt_reg_HTH_GntR"/>
</dbReference>
<comment type="caution">
    <text evidence="5">The sequence shown here is derived from an EMBL/GenBank/DDBJ whole genome shotgun (WGS) entry which is preliminary data.</text>
</comment>
<dbReference type="RefSeq" id="WP_216879155.1">
    <property type="nucleotide sequence ID" value="NZ_JAERQM010000012.1"/>
</dbReference>
<dbReference type="Proteomes" id="UP000689967">
    <property type="component" value="Unassembled WGS sequence"/>
</dbReference>
<evidence type="ECO:0000313" key="6">
    <source>
        <dbReference type="Proteomes" id="UP000689967"/>
    </source>
</evidence>
<dbReference type="SMART" id="SM00345">
    <property type="entry name" value="HTH_GNTR"/>
    <property type="match status" value="1"/>
</dbReference>